<evidence type="ECO:0000256" key="9">
    <source>
        <dbReference type="SAM" id="Phobius"/>
    </source>
</evidence>
<evidence type="ECO:0000313" key="10">
    <source>
        <dbReference type="Ensembl" id="ENSCRFP00000000386.1"/>
    </source>
</evidence>
<keyword evidence="9" id="KW-0812">Transmembrane</keyword>
<dbReference type="Proteomes" id="UP000694396">
    <property type="component" value="Unplaced"/>
</dbReference>
<dbReference type="GO" id="GO:0016206">
    <property type="term" value="F:catechol O-methyltransferase activity"/>
    <property type="evidence" value="ECO:0007669"/>
    <property type="project" value="UniProtKB-EC"/>
</dbReference>
<dbReference type="PANTHER" id="PTHR43836:SF3">
    <property type="entry name" value="CATECHOL O-METHYLTRANSFERASE"/>
    <property type="match status" value="1"/>
</dbReference>
<dbReference type="GO" id="GO:0030425">
    <property type="term" value="C:dendrite"/>
    <property type="evidence" value="ECO:0007669"/>
    <property type="project" value="TreeGrafter"/>
</dbReference>
<organism evidence="10 11">
    <name type="scientific">Cyanoderma ruficeps</name>
    <name type="common">rufous-capped babbler</name>
    <dbReference type="NCBI Taxonomy" id="181631"/>
    <lineage>
        <taxon>Eukaryota</taxon>
        <taxon>Metazoa</taxon>
        <taxon>Chordata</taxon>
        <taxon>Craniata</taxon>
        <taxon>Vertebrata</taxon>
        <taxon>Euteleostomi</taxon>
        <taxon>Archelosauria</taxon>
        <taxon>Archosauria</taxon>
        <taxon>Dinosauria</taxon>
        <taxon>Saurischia</taxon>
        <taxon>Theropoda</taxon>
        <taxon>Coelurosauria</taxon>
        <taxon>Aves</taxon>
        <taxon>Neognathae</taxon>
        <taxon>Neoaves</taxon>
        <taxon>Telluraves</taxon>
        <taxon>Australaves</taxon>
        <taxon>Passeriformes</taxon>
        <taxon>Sylvioidea</taxon>
        <taxon>Timaliidae</taxon>
        <taxon>Cyanoderma</taxon>
    </lineage>
</organism>
<protein>
    <recommendedName>
        <fullName evidence="1">catechol O-methyltransferase</fullName>
        <ecNumber evidence="1">2.1.1.6</ecNumber>
    </recommendedName>
</protein>
<evidence type="ECO:0000256" key="4">
    <source>
        <dbReference type="ARBA" id="ARBA00022691"/>
    </source>
</evidence>
<dbReference type="PROSITE" id="PS51682">
    <property type="entry name" value="SAM_OMT_I"/>
    <property type="match status" value="1"/>
</dbReference>
<evidence type="ECO:0000256" key="7">
    <source>
        <dbReference type="ARBA" id="ARBA00023453"/>
    </source>
</evidence>
<dbReference type="Ensembl" id="ENSCRFT00000000410.1">
    <property type="protein sequence ID" value="ENSCRFP00000000386.1"/>
    <property type="gene ID" value="ENSCRFG00000000351.1"/>
</dbReference>
<dbReference type="PANTHER" id="PTHR43836">
    <property type="entry name" value="CATECHOL O-METHYLTRANSFERASE 1-RELATED"/>
    <property type="match status" value="1"/>
</dbReference>
<dbReference type="CDD" id="cd02440">
    <property type="entry name" value="AdoMet_MTases"/>
    <property type="match status" value="1"/>
</dbReference>
<dbReference type="GO" id="GO:0042417">
    <property type="term" value="P:dopamine metabolic process"/>
    <property type="evidence" value="ECO:0007669"/>
    <property type="project" value="TreeGrafter"/>
</dbReference>
<dbReference type="GO" id="GO:0042424">
    <property type="term" value="P:catecholamine catabolic process"/>
    <property type="evidence" value="ECO:0007669"/>
    <property type="project" value="TreeGrafter"/>
</dbReference>
<reference evidence="10" key="1">
    <citation type="submission" date="2025-08" db="UniProtKB">
        <authorList>
            <consortium name="Ensembl"/>
        </authorList>
    </citation>
    <scope>IDENTIFICATION</scope>
</reference>
<keyword evidence="4" id="KW-0949">S-adenosyl-L-methionine</keyword>
<keyword evidence="6" id="KW-0128">Catecholamine metabolism</keyword>
<dbReference type="AlphaFoldDB" id="A0A8C3NP17"/>
<dbReference type="EC" id="2.1.1.6" evidence="1"/>
<evidence type="ECO:0000256" key="8">
    <source>
        <dbReference type="SAM" id="MobiDB-lite"/>
    </source>
</evidence>
<keyword evidence="2" id="KW-0489">Methyltransferase</keyword>
<dbReference type="GO" id="GO:0032502">
    <property type="term" value="P:developmental process"/>
    <property type="evidence" value="ECO:0007669"/>
    <property type="project" value="TreeGrafter"/>
</dbReference>
<dbReference type="GO" id="GO:0016020">
    <property type="term" value="C:membrane"/>
    <property type="evidence" value="ECO:0007669"/>
    <property type="project" value="TreeGrafter"/>
</dbReference>
<keyword evidence="9" id="KW-1133">Transmembrane helix</keyword>
<evidence type="ECO:0000256" key="3">
    <source>
        <dbReference type="ARBA" id="ARBA00022679"/>
    </source>
</evidence>
<feature type="compositionally biased region" description="Basic residues" evidence="8">
    <location>
        <begin position="57"/>
        <end position="75"/>
    </location>
</feature>
<dbReference type="Gene3D" id="3.40.50.150">
    <property type="entry name" value="Vaccinia Virus protein VP39"/>
    <property type="match status" value="1"/>
</dbReference>
<keyword evidence="9" id="KW-0472">Membrane</keyword>
<name>A0A8C3NP17_9PASS</name>
<evidence type="ECO:0000256" key="5">
    <source>
        <dbReference type="ARBA" id="ARBA00022867"/>
    </source>
</evidence>
<dbReference type="SUPFAM" id="SSF53335">
    <property type="entry name" value="S-adenosyl-L-methionine-dependent methyltransferases"/>
    <property type="match status" value="1"/>
</dbReference>
<evidence type="ECO:0000313" key="11">
    <source>
        <dbReference type="Proteomes" id="UP000694396"/>
    </source>
</evidence>
<feature type="region of interest" description="Disordered" evidence="8">
    <location>
        <begin position="57"/>
        <end position="81"/>
    </location>
</feature>
<dbReference type="GO" id="GO:0032259">
    <property type="term" value="P:methylation"/>
    <property type="evidence" value="ECO:0007669"/>
    <property type="project" value="UniProtKB-KW"/>
</dbReference>
<sequence length="343" mass="38811">MQLRSSTGLCLGITAASFTQIFFHGVTLSNSKLYTRCVPCRGVRCAEGSWLLLSPRHRHRPASARTRPGSRRGGRRREQPQMLESSSVPLFIVFILLLVLLLIVLLIRKNGTAALIWNEIIREKITNFIMNQSKEQRILNFVLQNAVRGDPCSVVDTIDKYCSQKEWAMNVGDEKGKVLDKTVEEANPSVALELGTYCGYSAVRISRLLKAGARLLTVEFNPEFAAIAKQMIEFAGVQDKVKLLEGPSEEIIPQLKKKYEVDTLDFVFLDHWKDRYTPDTKLLQECNLLRKGSVLLADNVIFPGAPDFLNYVRKSPHFQCTNYPSHLEYMQVEDAMEKAVFLG</sequence>
<accession>A0A8C3NP17</accession>
<dbReference type="Pfam" id="PF01596">
    <property type="entry name" value="Methyltransf_3"/>
    <property type="match status" value="1"/>
</dbReference>
<evidence type="ECO:0000256" key="6">
    <source>
        <dbReference type="ARBA" id="ARBA00022939"/>
    </source>
</evidence>
<keyword evidence="3" id="KW-0808">Transferase</keyword>
<evidence type="ECO:0000256" key="1">
    <source>
        <dbReference type="ARBA" id="ARBA00012880"/>
    </source>
</evidence>
<comment type="similarity">
    <text evidence="7">Belongs to the class I-like SAM-binding methyltransferase superfamily. Cation-dependent O-methyltransferase family.</text>
</comment>
<dbReference type="InterPro" id="IPR029063">
    <property type="entry name" value="SAM-dependent_MTases_sf"/>
</dbReference>
<feature type="transmembrane region" description="Helical" evidence="9">
    <location>
        <begin position="88"/>
        <end position="107"/>
    </location>
</feature>
<reference evidence="10" key="2">
    <citation type="submission" date="2025-09" db="UniProtKB">
        <authorList>
            <consortium name="Ensembl"/>
        </authorList>
    </citation>
    <scope>IDENTIFICATION</scope>
</reference>
<proteinExistence type="inferred from homology"/>
<evidence type="ECO:0000256" key="2">
    <source>
        <dbReference type="ARBA" id="ARBA00022603"/>
    </source>
</evidence>
<keyword evidence="5" id="KW-0531">Neurotransmitter degradation</keyword>
<dbReference type="InterPro" id="IPR002935">
    <property type="entry name" value="SAM_O-MeTrfase"/>
</dbReference>
<dbReference type="GO" id="GO:0030424">
    <property type="term" value="C:axon"/>
    <property type="evidence" value="ECO:0007669"/>
    <property type="project" value="TreeGrafter"/>
</dbReference>
<dbReference type="FunFam" id="3.40.50.150:FF:000054">
    <property type="entry name" value="Catechol O-methyltransferase"/>
    <property type="match status" value="1"/>
</dbReference>
<keyword evidence="11" id="KW-1185">Reference proteome</keyword>